<dbReference type="GO" id="GO:0003676">
    <property type="term" value="F:nucleic acid binding"/>
    <property type="evidence" value="ECO:0007669"/>
    <property type="project" value="InterPro"/>
</dbReference>
<protein>
    <recommendedName>
        <fullName evidence="1">Tc1-like transposase DDE domain-containing protein</fullName>
    </recommendedName>
</protein>
<evidence type="ECO:0000259" key="1">
    <source>
        <dbReference type="Pfam" id="PF13358"/>
    </source>
</evidence>
<dbReference type="InterPro" id="IPR038717">
    <property type="entry name" value="Tc1-like_DDE_dom"/>
</dbReference>
<dbReference type="Pfam" id="PF13358">
    <property type="entry name" value="DDE_3"/>
    <property type="match status" value="1"/>
</dbReference>
<dbReference type="InterPro" id="IPR036397">
    <property type="entry name" value="RNaseH_sf"/>
</dbReference>
<feature type="domain" description="Tc1-like transposase DDE" evidence="1">
    <location>
        <begin position="2"/>
        <end position="60"/>
    </location>
</feature>
<reference evidence="2" key="1">
    <citation type="journal article" date="2020" name="Stud. Mycol.">
        <title>101 Dothideomycetes genomes: a test case for predicting lifestyles and emergence of pathogens.</title>
        <authorList>
            <person name="Haridas S."/>
            <person name="Albert R."/>
            <person name="Binder M."/>
            <person name="Bloem J."/>
            <person name="Labutti K."/>
            <person name="Salamov A."/>
            <person name="Andreopoulos B."/>
            <person name="Baker S."/>
            <person name="Barry K."/>
            <person name="Bills G."/>
            <person name="Bluhm B."/>
            <person name="Cannon C."/>
            <person name="Castanera R."/>
            <person name="Culley D."/>
            <person name="Daum C."/>
            <person name="Ezra D."/>
            <person name="Gonzalez J."/>
            <person name="Henrissat B."/>
            <person name="Kuo A."/>
            <person name="Liang C."/>
            <person name="Lipzen A."/>
            <person name="Lutzoni F."/>
            <person name="Magnuson J."/>
            <person name="Mondo S."/>
            <person name="Nolan M."/>
            <person name="Ohm R."/>
            <person name="Pangilinan J."/>
            <person name="Park H.-J."/>
            <person name="Ramirez L."/>
            <person name="Alfaro M."/>
            <person name="Sun H."/>
            <person name="Tritt A."/>
            <person name="Yoshinaga Y."/>
            <person name="Zwiers L.-H."/>
            <person name="Turgeon B."/>
            <person name="Goodwin S."/>
            <person name="Spatafora J."/>
            <person name="Crous P."/>
            <person name="Grigoriev I."/>
        </authorList>
    </citation>
    <scope>NUCLEOTIDE SEQUENCE</scope>
    <source>
        <strain evidence="2">CBS 121167</strain>
    </source>
</reference>
<dbReference type="GeneID" id="54296992"/>
<evidence type="ECO:0000313" key="2">
    <source>
        <dbReference type="EMBL" id="KAF2135476.1"/>
    </source>
</evidence>
<organism evidence="2 3">
    <name type="scientific">Aplosporella prunicola CBS 121167</name>
    <dbReference type="NCBI Taxonomy" id="1176127"/>
    <lineage>
        <taxon>Eukaryota</taxon>
        <taxon>Fungi</taxon>
        <taxon>Dikarya</taxon>
        <taxon>Ascomycota</taxon>
        <taxon>Pezizomycotina</taxon>
        <taxon>Dothideomycetes</taxon>
        <taxon>Dothideomycetes incertae sedis</taxon>
        <taxon>Botryosphaeriales</taxon>
        <taxon>Aplosporellaceae</taxon>
        <taxon>Aplosporella</taxon>
    </lineage>
</organism>
<dbReference type="RefSeq" id="XP_033391194.1">
    <property type="nucleotide sequence ID" value="XM_033539496.1"/>
</dbReference>
<evidence type="ECO:0000313" key="3">
    <source>
        <dbReference type="Proteomes" id="UP000799438"/>
    </source>
</evidence>
<gene>
    <name evidence="2" type="ORF">K452DRAFT_281479</name>
</gene>
<keyword evidence="3" id="KW-1185">Reference proteome</keyword>
<dbReference type="AlphaFoldDB" id="A0A6A6AV56"/>
<accession>A0A6A6AV56</accession>
<dbReference type="Gene3D" id="3.30.420.10">
    <property type="entry name" value="Ribonuclease H-like superfamily/Ribonuclease H"/>
    <property type="match status" value="1"/>
</dbReference>
<dbReference type="EMBL" id="ML995580">
    <property type="protein sequence ID" value="KAF2135476.1"/>
    <property type="molecule type" value="Genomic_DNA"/>
</dbReference>
<name>A0A6A6AV56_9PEZI</name>
<dbReference type="OrthoDB" id="5410741at2759"/>
<sequence length="112" mass="13176">MCFVQDDSSIHTAKHFRQWLAKHGIRPVEHPPFSPDLNPQKNLWFLLKVKLMELHPELETLDESRTRVKARLRAWLPGAWEQVTELTPAALSHSVKDRWEAVYQAKGYQTKY</sequence>
<dbReference type="Proteomes" id="UP000799438">
    <property type="component" value="Unassembled WGS sequence"/>
</dbReference>
<proteinExistence type="predicted"/>